<dbReference type="GO" id="GO:0008976">
    <property type="term" value="F:polyphosphate kinase activity"/>
    <property type="evidence" value="ECO:0007669"/>
    <property type="project" value="UniProtKB-UniRule"/>
</dbReference>
<feature type="region of interest" description="Disordered" evidence="10">
    <location>
        <begin position="699"/>
        <end position="762"/>
    </location>
</feature>
<proteinExistence type="inferred from homology"/>
<dbReference type="InterPro" id="IPR024953">
    <property type="entry name" value="PP_kinase_middle"/>
</dbReference>
<evidence type="ECO:0000256" key="8">
    <source>
        <dbReference type="HAMAP-Rule" id="MF_00347"/>
    </source>
</evidence>
<feature type="domain" description="Polyphosphate kinase C-terminal" evidence="13">
    <location>
        <begin position="520"/>
        <end position="689"/>
    </location>
</feature>
<dbReference type="Pfam" id="PF02503">
    <property type="entry name" value="PP_kinase"/>
    <property type="match status" value="1"/>
</dbReference>
<gene>
    <name evidence="8" type="primary">ppk</name>
    <name evidence="15" type="ORF">ER308_20730</name>
</gene>
<keyword evidence="2 8" id="KW-0808">Transferase</keyword>
<comment type="PTM">
    <text evidence="8 9">An intermediate of this reaction is the autophosphorylated ppk in which a phosphate is covalently linked to a histidine residue through a N-P bond.</text>
</comment>
<accession>A0A411YLV8</accession>
<dbReference type="FunFam" id="3.30.870.10:FF:000001">
    <property type="entry name" value="Polyphosphate kinase"/>
    <property type="match status" value="1"/>
</dbReference>
<reference evidence="15 16" key="1">
    <citation type="submission" date="2019-01" db="EMBL/GenBank/DDBJ databases">
        <title>Egibacter rhizosphaerae EGI 80759T.</title>
        <authorList>
            <person name="Chen D.-D."/>
            <person name="Tian Y."/>
            <person name="Jiao J.-Y."/>
            <person name="Zhang X.-T."/>
            <person name="Zhang Y.-G."/>
            <person name="Zhang Y."/>
            <person name="Xiao M."/>
            <person name="Shu W.-S."/>
            <person name="Li W.-J."/>
        </authorList>
    </citation>
    <scope>NUCLEOTIDE SEQUENCE [LARGE SCALE GENOMIC DNA]</scope>
    <source>
        <strain evidence="15 16">EGI 80759</strain>
    </source>
</reference>
<dbReference type="Pfam" id="PF13090">
    <property type="entry name" value="PP_kinase_C"/>
    <property type="match status" value="1"/>
</dbReference>
<evidence type="ECO:0000256" key="5">
    <source>
        <dbReference type="ARBA" id="ARBA00022777"/>
    </source>
</evidence>
<evidence type="ECO:0000256" key="3">
    <source>
        <dbReference type="ARBA" id="ARBA00022723"/>
    </source>
</evidence>
<dbReference type="Pfam" id="PF17941">
    <property type="entry name" value="PP_kinase_C_1"/>
    <property type="match status" value="1"/>
</dbReference>
<dbReference type="InterPro" id="IPR036832">
    <property type="entry name" value="PPK_N_dom_sf"/>
</dbReference>
<feature type="binding site" evidence="8">
    <location>
        <position position="485"/>
    </location>
    <ligand>
        <name>ATP</name>
        <dbReference type="ChEBI" id="CHEBI:30616"/>
    </ligand>
</feature>
<evidence type="ECO:0000259" key="14">
    <source>
        <dbReference type="Pfam" id="PF17941"/>
    </source>
</evidence>
<dbReference type="GO" id="GO:0006799">
    <property type="term" value="P:polyphosphate biosynthetic process"/>
    <property type="evidence" value="ECO:0007669"/>
    <property type="project" value="UniProtKB-UniRule"/>
</dbReference>
<dbReference type="SUPFAM" id="SSF56024">
    <property type="entry name" value="Phospholipase D/nuclease"/>
    <property type="match status" value="2"/>
</dbReference>
<feature type="active site" description="Phosphohistidine intermediate" evidence="8">
    <location>
        <position position="452"/>
    </location>
</feature>
<dbReference type="PANTHER" id="PTHR30218:SF0">
    <property type="entry name" value="POLYPHOSPHATE KINASE"/>
    <property type="match status" value="1"/>
</dbReference>
<dbReference type="HAMAP" id="MF_00347">
    <property type="entry name" value="Polyphosphate_kinase"/>
    <property type="match status" value="1"/>
</dbReference>
<dbReference type="GO" id="GO:0009358">
    <property type="term" value="C:polyphosphate kinase complex"/>
    <property type="evidence" value="ECO:0007669"/>
    <property type="project" value="InterPro"/>
</dbReference>
<dbReference type="SUPFAM" id="SSF143724">
    <property type="entry name" value="PHP14-like"/>
    <property type="match status" value="1"/>
</dbReference>
<dbReference type="NCBIfam" id="NF003921">
    <property type="entry name" value="PRK05443.2-2"/>
    <property type="match status" value="1"/>
</dbReference>
<dbReference type="SUPFAM" id="SSF140356">
    <property type="entry name" value="PPK N-terminal domain-like"/>
    <property type="match status" value="1"/>
</dbReference>
<keyword evidence="4 8" id="KW-0547">Nucleotide-binding</keyword>
<dbReference type="Gene3D" id="3.30.870.10">
    <property type="entry name" value="Endonuclease Chain A"/>
    <property type="match status" value="2"/>
</dbReference>
<dbReference type="EMBL" id="CP036402">
    <property type="protein sequence ID" value="QBI22161.1"/>
    <property type="molecule type" value="Genomic_DNA"/>
</dbReference>
<dbReference type="InterPro" id="IPR025200">
    <property type="entry name" value="PPK_C_dom2"/>
</dbReference>
<dbReference type="PIRSF" id="PIRSF015589">
    <property type="entry name" value="PP_kinase"/>
    <property type="match status" value="1"/>
</dbReference>
<dbReference type="GO" id="GO:0046872">
    <property type="term" value="F:metal ion binding"/>
    <property type="evidence" value="ECO:0007669"/>
    <property type="project" value="UniProtKB-KW"/>
</dbReference>
<evidence type="ECO:0000256" key="1">
    <source>
        <dbReference type="ARBA" id="ARBA00022553"/>
    </source>
</evidence>
<dbReference type="InterPro" id="IPR003414">
    <property type="entry name" value="PP_kinase"/>
</dbReference>
<keyword evidence="3 8" id="KW-0479">Metal-binding</keyword>
<evidence type="ECO:0000256" key="2">
    <source>
        <dbReference type="ARBA" id="ARBA00022679"/>
    </source>
</evidence>
<dbReference type="InterPro" id="IPR036830">
    <property type="entry name" value="PP_kinase_middle_dom_sf"/>
</dbReference>
<feature type="domain" description="Polyphosphate kinase C-terminal" evidence="14">
    <location>
        <begin position="347"/>
        <end position="513"/>
    </location>
</feature>
<dbReference type="Gene3D" id="1.20.58.310">
    <property type="entry name" value="Polyphosphate kinase N-terminal domain"/>
    <property type="match status" value="1"/>
</dbReference>
<organism evidence="15 16">
    <name type="scientific">Egibacter rhizosphaerae</name>
    <dbReference type="NCBI Taxonomy" id="1670831"/>
    <lineage>
        <taxon>Bacteria</taxon>
        <taxon>Bacillati</taxon>
        <taxon>Actinomycetota</taxon>
        <taxon>Nitriliruptoria</taxon>
        <taxon>Egibacterales</taxon>
        <taxon>Egibacteraceae</taxon>
        <taxon>Egibacter</taxon>
    </lineage>
</organism>
<protein>
    <recommendedName>
        <fullName evidence="8 9">Polyphosphate kinase</fullName>
        <ecNumber evidence="8 9">2.7.4.1</ecNumber>
    </recommendedName>
    <alternativeName>
        <fullName evidence="8">ATP-polyphosphate phosphotransferase</fullName>
    </alternativeName>
    <alternativeName>
        <fullName evidence="8">Polyphosphoric acid kinase</fullName>
    </alternativeName>
</protein>
<evidence type="ECO:0000259" key="11">
    <source>
        <dbReference type="Pfam" id="PF02503"/>
    </source>
</evidence>
<keyword evidence="6 8" id="KW-0067">ATP-binding</keyword>
<evidence type="ECO:0000259" key="13">
    <source>
        <dbReference type="Pfam" id="PF13090"/>
    </source>
</evidence>
<feature type="domain" description="Polyphosphate kinase middle" evidence="11">
    <location>
        <begin position="142"/>
        <end position="315"/>
    </location>
</feature>
<feature type="binding site" evidence="8">
    <location>
        <position position="610"/>
    </location>
    <ligand>
        <name>ATP</name>
        <dbReference type="ChEBI" id="CHEBI:30616"/>
    </ligand>
</feature>
<dbReference type="OrthoDB" id="9761456at2"/>
<keyword evidence="7 8" id="KW-0460">Magnesium</keyword>
<dbReference type="NCBIfam" id="TIGR03705">
    <property type="entry name" value="poly_P_kin"/>
    <property type="match status" value="1"/>
</dbReference>
<comment type="similarity">
    <text evidence="8 9">Belongs to the polyphosphate kinase 1 (PPK1) family.</text>
</comment>
<evidence type="ECO:0000256" key="6">
    <source>
        <dbReference type="ARBA" id="ARBA00022840"/>
    </source>
</evidence>
<dbReference type="Pfam" id="PF13089">
    <property type="entry name" value="PP_kinase_N"/>
    <property type="match status" value="1"/>
</dbReference>
<dbReference type="InterPro" id="IPR041108">
    <property type="entry name" value="PP_kinase_C_1"/>
</dbReference>
<dbReference type="KEGG" id="erz:ER308_20730"/>
<dbReference type="GO" id="GO:0005524">
    <property type="term" value="F:ATP binding"/>
    <property type="evidence" value="ECO:0007669"/>
    <property type="project" value="UniProtKB-KW"/>
</dbReference>
<feature type="binding site" evidence="8">
    <location>
        <position position="422"/>
    </location>
    <ligand>
        <name>Mg(2+)</name>
        <dbReference type="ChEBI" id="CHEBI:18420"/>
    </ligand>
</feature>
<name>A0A411YLV8_9ACTN</name>
<evidence type="ECO:0000313" key="15">
    <source>
        <dbReference type="EMBL" id="QBI22161.1"/>
    </source>
</evidence>
<dbReference type="EC" id="2.7.4.1" evidence="8 9"/>
<keyword evidence="1 8" id="KW-0597">Phosphoprotein</keyword>
<evidence type="ECO:0000256" key="9">
    <source>
        <dbReference type="RuleBase" id="RU003800"/>
    </source>
</evidence>
<feature type="binding site" evidence="8">
    <location>
        <position position="64"/>
    </location>
    <ligand>
        <name>ATP</name>
        <dbReference type="ChEBI" id="CHEBI:30616"/>
    </ligand>
</feature>
<dbReference type="Proteomes" id="UP000291469">
    <property type="component" value="Chromosome"/>
</dbReference>
<keyword evidence="16" id="KW-1185">Reference proteome</keyword>
<feature type="binding site" evidence="8">
    <location>
        <position position="582"/>
    </location>
    <ligand>
        <name>ATP</name>
        <dbReference type="ChEBI" id="CHEBI:30616"/>
    </ligand>
</feature>
<evidence type="ECO:0000256" key="4">
    <source>
        <dbReference type="ARBA" id="ARBA00022741"/>
    </source>
</evidence>
<dbReference type="CDD" id="cd09168">
    <property type="entry name" value="PLDc_PaPPK1_C2_like"/>
    <property type="match status" value="1"/>
</dbReference>
<evidence type="ECO:0000256" key="10">
    <source>
        <dbReference type="SAM" id="MobiDB-lite"/>
    </source>
</evidence>
<dbReference type="NCBIfam" id="NF003917">
    <property type="entry name" value="PRK05443.1-1"/>
    <property type="match status" value="1"/>
</dbReference>
<dbReference type="InterPro" id="IPR025198">
    <property type="entry name" value="PPK_N_dom"/>
</dbReference>
<evidence type="ECO:0000256" key="7">
    <source>
        <dbReference type="ARBA" id="ARBA00022842"/>
    </source>
</evidence>
<keyword evidence="5 8" id="KW-0418">Kinase</keyword>
<dbReference type="NCBIfam" id="NF003922">
    <property type="entry name" value="PRK05443.2-3"/>
    <property type="match status" value="1"/>
</dbReference>
<evidence type="ECO:0000313" key="16">
    <source>
        <dbReference type="Proteomes" id="UP000291469"/>
    </source>
</evidence>
<feature type="binding site" evidence="8">
    <location>
        <position position="392"/>
    </location>
    <ligand>
        <name>Mg(2+)</name>
        <dbReference type="ChEBI" id="CHEBI:18420"/>
    </ligand>
</feature>
<dbReference type="PANTHER" id="PTHR30218">
    <property type="entry name" value="POLYPHOSPHATE KINASE"/>
    <property type="match status" value="1"/>
</dbReference>
<evidence type="ECO:0000259" key="12">
    <source>
        <dbReference type="Pfam" id="PF13089"/>
    </source>
</evidence>
<sequence>MPARDEDGRFRSPDHGDSELDDPAYYLNRELSWLEFNRRVLTLATDASIPLLERARFLGIFHSNLDEFFMVRVAGLKQQVASGVTRRTADGRTPSEQLGAIAERLHPMIETAQETFHEQLLPLLERQGVRIVSAEELSSADRGALDRYFEDEVFPVLTPLAVDPGHPFPYISNLSLSLAVTVSDRKTGDRRFARVKVPGVLPRFVPVADGQALLPLEELIESRLGRLFPGMDVLEAHAFRVTRNADLDIEEDEAEDLLLAIEKELRRRRFGAVVRLEVEDTMPAWLLQLLAEELEVADEDVYRLPGLLGLGDATELAEIDRPDLHWQRWTPVPHPRLRSGSGGEPADVFAAIRRGDLLVHHPFDSFEHTVEHLITSAAHDPQVLAIKQTLYRTSGDSPIVRSLVRAAEQGKQVVAIVELKARFDEEANITWARELERAGVHVVYGLVGLKTHAKTALVVRRDEDGIRRYCHVGTGNYNPRTANYYTDLGMLTADPAIGADLTDLFNFLTGYARHDSYRKLLVAPVSLRERLTRLIEREVEVHRSGERQGFIRAKLNSLLDTRITRSLYEASQAGVQIDLVVRGICSVRPGVPGVSDRIRVLSIVGRFLEHSRIVQFGPDDVWMGSPDWMPRNLDRRVETLAPIDDPEMAAELRATLDVYLADNCNAWHLEPDGSWRRRIPEEGEPRRDSQRELMLAAAERAPDAVEPPYEPHRVAGEASGPDAESEPVPGLAERVVTAPPDELDLRVWLDPSEQGAGTEAAR</sequence>
<dbReference type="Gene3D" id="3.30.1840.10">
    <property type="entry name" value="Polyphosphate kinase middle domain"/>
    <property type="match status" value="1"/>
</dbReference>
<comment type="cofactor">
    <cofactor evidence="8">
        <name>Mg(2+)</name>
        <dbReference type="ChEBI" id="CHEBI:18420"/>
    </cofactor>
</comment>
<comment type="catalytic activity">
    <reaction evidence="8 9">
        <text>[phosphate](n) + ATP = [phosphate](n+1) + ADP</text>
        <dbReference type="Rhea" id="RHEA:19573"/>
        <dbReference type="Rhea" id="RHEA-COMP:9859"/>
        <dbReference type="Rhea" id="RHEA-COMP:14280"/>
        <dbReference type="ChEBI" id="CHEBI:16838"/>
        <dbReference type="ChEBI" id="CHEBI:30616"/>
        <dbReference type="ChEBI" id="CHEBI:456216"/>
        <dbReference type="EC" id="2.7.4.1"/>
    </reaction>
</comment>
<feature type="domain" description="Polyphosphate kinase N-terminal" evidence="12">
    <location>
        <begin position="26"/>
        <end position="132"/>
    </location>
</feature>
<comment type="function">
    <text evidence="8 9">Catalyzes the reversible transfer of the terminal phosphate of ATP to form a long-chain polyphosphate (polyP).</text>
</comment>
<dbReference type="NCBIfam" id="NF003918">
    <property type="entry name" value="PRK05443.1-2"/>
    <property type="match status" value="1"/>
</dbReference>
<dbReference type="AlphaFoldDB" id="A0A411YLV8"/>
<dbReference type="CDD" id="cd09165">
    <property type="entry name" value="PLDc_PaPPK1_C1_like"/>
    <property type="match status" value="1"/>
</dbReference>